<dbReference type="InterPro" id="IPR008947">
    <property type="entry name" value="PLipase_C/P1_nuclease_dom_sf"/>
</dbReference>
<dbReference type="EC" id="3.1.4.3" evidence="1"/>
<feature type="domain" description="Zn-dependent PLC" evidence="9">
    <location>
        <begin position="21"/>
        <end position="237"/>
    </location>
</feature>
<keyword evidence="4" id="KW-0479">Metal-binding</keyword>
<evidence type="ECO:0000256" key="8">
    <source>
        <dbReference type="ARBA" id="ARBA00031285"/>
    </source>
</evidence>
<keyword evidence="3" id="KW-0964">Secreted</keyword>
<protein>
    <recommendedName>
        <fullName evidence="2">Phospholipase C</fullName>
        <ecNumber evidence="1">3.1.4.3</ecNumber>
    </recommendedName>
    <alternativeName>
        <fullName evidence="8">Phosphatidylcholine cholinephosphohydrolase</fullName>
    </alternativeName>
</protein>
<evidence type="ECO:0000256" key="5">
    <source>
        <dbReference type="ARBA" id="ARBA00022729"/>
    </source>
</evidence>
<organism evidence="10 11">
    <name type="scientific">Clostridium cylindrosporum DSM 605</name>
    <dbReference type="NCBI Taxonomy" id="1121307"/>
    <lineage>
        <taxon>Bacteria</taxon>
        <taxon>Bacillati</taxon>
        <taxon>Bacillota</taxon>
        <taxon>Clostridia</taxon>
        <taxon>Eubacteriales</taxon>
        <taxon>Clostridiaceae</taxon>
        <taxon>Clostridium</taxon>
    </lineage>
</organism>
<dbReference type="Proteomes" id="UP000036756">
    <property type="component" value="Unassembled WGS sequence"/>
</dbReference>
<accession>A0A0J8G4V9</accession>
<dbReference type="Gene3D" id="1.10.575.10">
    <property type="entry name" value="P1 Nuclease"/>
    <property type="match status" value="1"/>
</dbReference>
<keyword evidence="6 10" id="KW-0378">Hydrolase</keyword>
<dbReference type="GO" id="GO:0008270">
    <property type="term" value="F:zinc ion binding"/>
    <property type="evidence" value="ECO:0007669"/>
    <property type="project" value="InterPro"/>
</dbReference>
<evidence type="ECO:0000256" key="1">
    <source>
        <dbReference type="ARBA" id="ARBA00012018"/>
    </source>
</evidence>
<dbReference type="STRING" id="1121307.CLCY_11c00450"/>
<evidence type="ECO:0000313" key="10">
    <source>
        <dbReference type="EMBL" id="KMT22711.1"/>
    </source>
</evidence>
<evidence type="ECO:0000256" key="6">
    <source>
        <dbReference type="ARBA" id="ARBA00022801"/>
    </source>
</evidence>
<dbReference type="PROSITE" id="PS51346">
    <property type="entry name" value="PROKAR_ZN_DEPEND_PLPC_2"/>
    <property type="match status" value="1"/>
</dbReference>
<dbReference type="SMART" id="SM00770">
    <property type="entry name" value="Zn_dep_PLPC"/>
    <property type="match status" value="1"/>
</dbReference>
<reference evidence="10 11" key="1">
    <citation type="submission" date="2015-06" db="EMBL/GenBank/DDBJ databases">
        <title>Draft genome sequence of the purine-degrading Clostridium cylindrosporum HC-1 (DSM 605).</title>
        <authorList>
            <person name="Poehlein A."/>
            <person name="Schiel-Bengelsdorf B."/>
            <person name="Bengelsdorf F."/>
            <person name="Daniel R."/>
            <person name="Duerre P."/>
        </authorList>
    </citation>
    <scope>NUCLEOTIDE SEQUENCE [LARGE SCALE GENOMIC DNA]</scope>
    <source>
        <strain evidence="10 11">DSM 605</strain>
    </source>
</reference>
<comment type="caution">
    <text evidence="10">The sequence shown here is derived from an EMBL/GenBank/DDBJ whole genome shotgun (WGS) entry which is preliminary data.</text>
</comment>
<keyword evidence="5" id="KW-0732">Signal</keyword>
<name>A0A0J8G4V9_CLOCY</name>
<keyword evidence="7" id="KW-0862">Zinc</keyword>
<dbReference type="AlphaFoldDB" id="A0A0J8G4V9"/>
<dbReference type="SUPFAM" id="SSF48537">
    <property type="entry name" value="Phospholipase C/P1 nuclease"/>
    <property type="match status" value="1"/>
</dbReference>
<dbReference type="InterPro" id="IPR001531">
    <property type="entry name" value="Zn_PLipaseC"/>
</dbReference>
<dbReference type="CDD" id="cd11009">
    <property type="entry name" value="Zn_dep_PLPC"/>
    <property type="match status" value="1"/>
</dbReference>
<gene>
    <name evidence="10" type="ORF">CLCY_11c00450</name>
</gene>
<keyword evidence="11" id="KW-1185">Reference proteome</keyword>
<dbReference type="OrthoDB" id="1677163at2"/>
<evidence type="ECO:0000256" key="7">
    <source>
        <dbReference type="ARBA" id="ARBA00022833"/>
    </source>
</evidence>
<evidence type="ECO:0000256" key="2">
    <source>
        <dbReference type="ARBA" id="ARBA00018391"/>
    </source>
</evidence>
<dbReference type="PATRIC" id="fig|1121307.3.peg.160"/>
<evidence type="ECO:0000256" key="4">
    <source>
        <dbReference type="ARBA" id="ARBA00022723"/>
    </source>
</evidence>
<evidence type="ECO:0000313" key="11">
    <source>
        <dbReference type="Proteomes" id="UP000036756"/>
    </source>
</evidence>
<dbReference type="EMBL" id="LFVU01000005">
    <property type="protein sequence ID" value="KMT22711.1"/>
    <property type="molecule type" value="Genomic_DNA"/>
</dbReference>
<evidence type="ECO:0000256" key="3">
    <source>
        <dbReference type="ARBA" id="ARBA00022525"/>
    </source>
</evidence>
<sequence>MKTIEKSYSFVFKNVLRAVNPLKKKVMTTECEVHQFINNQALHILRSDGFEEEYALFSNYIEDINSGGIWADQDFKSSNHFYNPYNCKGLYGNSNAMRECILYYTKALNSYFKGNIKNSMFYLGAVNHLIQDMTVPQHVNLKLLDNHRKYELWVIEEYTKHDIFKSYNDGIYLDTIKEFIDFNSKSAIKTYERHENEPNSCKKFYNITCVQLVIAQKTTAGIMKKFHKDILKIKRDIINRDNIINKIGTKL</sequence>
<dbReference type="GO" id="GO:0034480">
    <property type="term" value="F:phosphatidylcholine phospholipase C activity"/>
    <property type="evidence" value="ECO:0007669"/>
    <property type="project" value="UniProtKB-EC"/>
</dbReference>
<dbReference type="Pfam" id="PF00882">
    <property type="entry name" value="Zn_dep_PLPC"/>
    <property type="match status" value="1"/>
</dbReference>
<dbReference type="RefSeq" id="WP_048569728.1">
    <property type="nucleotide sequence ID" value="NZ_LFVU01000005.1"/>
</dbReference>
<dbReference type="InterPro" id="IPR029002">
    <property type="entry name" value="PLPC/GPLD1"/>
</dbReference>
<evidence type="ECO:0000259" key="9">
    <source>
        <dbReference type="PROSITE" id="PS51346"/>
    </source>
</evidence>
<proteinExistence type="predicted"/>